<evidence type="ECO:0000259" key="5">
    <source>
        <dbReference type="PROSITE" id="PS50931"/>
    </source>
</evidence>
<dbReference type="PRINTS" id="PR00039">
    <property type="entry name" value="HTHLYSR"/>
</dbReference>
<dbReference type="AlphaFoldDB" id="A0A7W9NFH2"/>
<keyword evidence="2" id="KW-0805">Transcription regulation</keyword>
<dbReference type="InterPro" id="IPR005119">
    <property type="entry name" value="LysR_subst-bd"/>
</dbReference>
<proteinExistence type="inferred from homology"/>
<dbReference type="CDD" id="cd05466">
    <property type="entry name" value="PBP2_LTTR_substrate"/>
    <property type="match status" value="1"/>
</dbReference>
<dbReference type="InterPro" id="IPR036388">
    <property type="entry name" value="WH-like_DNA-bd_sf"/>
</dbReference>
<evidence type="ECO:0000256" key="1">
    <source>
        <dbReference type="ARBA" id="ARBA00009437"/>
    </source>
</evidence>
<dbReference type="Gene3D" id="3.40.190.10">
    <property type="entry name" value="Periplasmic binding protein-like II"/>
    <property type="match status" value="2"/>
</dbReference>
<dbReference type="Pfam" id="PF03466">
    <property type="entry name" value="LysR_substrate"/>
    <property type="match status" value="1"/>
</dbReference>
<keyword evidence="7" id="KW-1185">Reference proteome</keyword>
<dbReference type="PANTHER" id="PTHR30346:SF0">
    <property type="entry name" value="HCA OPERON TRANSCRIPTIONAL ACTIVATOR HCAR"/>
    <property type="match status" value="1"/>
</dbReference>
<feature type="domain" description="HTH lysR-type" evidence="5">
    <location>
        <begin position="1"/>
        <end position="59"/>
    </location>
</feature>
<sequence length="292" mass="30399">MPTHRALECLVAVLDAGSITDAAATLHMSQPALSHQLAALEKELGTAVVERLPRGVRATAAGRAIEADARAALAAADRVVATGRAVAVGAAGQLRIACVESLTAGLLAPVLRQWRRRHPDVRIALTEAASADVLVQQLDSGQADLAVCPMPSRWSGHSGLIGHEDVVVVLPQGHRLADEPAITFEQLRDEPVVHFSPENGLAGWLDSVAAHHGVVLAVAMRTRQAVTAAQLAAAGVGVAIVPRSAIGSRFAGVVLPMDPPLGRDLVCLLANPADTLARRFESAARSRGVRVS</sequence>
<evidence type="ECO:0000313" key="6">
    <source>
        <dbReference type="EMBL" id="MBB5890514.1"/>
    </source>
</evidence>
<accession>A0A7W9NFH2</accession>
<dbReference type="GO" id="GO:0003700">
    <property type="term" value="F:DNA-binding transcription factor activity"/>
    <property type="evidence" value="ECO:0007669"/>
    <property type="project" value="InterPro"/>
</dbReference>
<keyword evidence="4" id="KW-0804">Transcription</keyword>
<evidence type="ECO:0000256" key="4">
    <source>
        <dbReference type="ARBA" id="ARBA00023163"/>
    </source>
</evidence>
<dbReference type="InterPro" id="IPR036390">
    <property type="entry name" value="WH_DNA-bd_sf"/>
</dbReference>
<dbReference type="RefSeq" id="WP_184860020.1">
    <property type="nucleotide sequence ID" value="NZ_BAAAWY010000070.1"/>
</dbReference>
<gene>
    <name evidence="6" type="ORF">BJ998_001710</name>
</gene>
<dbReference type="SUPFAM" id="SSF53850">
    <property type="entry name" value="Periplasmic binding protein-like II"/>
    <property type="match status" value="1"/>
</dbReference>
<dbReference type="PROSITE" id="PS50931">
    <property type="entry name" value="HTH_LYSR"/>
    <property type="match status" value="1"/>
</dbReference>
<protein>
    <submittedName>
        <fullName evidence="6">DNA-binding transcriptional LysR family regulator</fullName>
    </submittedName>
</protein>
<dbReference type="GO" id="GO:0003677">
    <property type="term" value="F:DNA binding"/>
    <property type="evidence" value="ECO:0007669"/>
    <property type="project" value="UniProtKB-KW"/>
</dbReference>
<dbReference type="EMBL" id="JACHIR010000001">
    <property type="protein sequence ID" value="MBB5890514.1"/>
    <property type="molecule type" value="Genomic_DNA"/>
</dbReference>
<comment type="caution">
    <text evidence="6">The sequence shown here is derived from an EMBL/GenBank/DDBJ whole genome shotgun (WGS) entry which is preliminary data.</text>
</comment>
<dbReference type="GO" id="GO:0032993">
    <property type="term" value="C:protein-DNA complex"/>
    <property type="evidence" value="ECO:0007669"/>
    <property type="project" value="TreeGrafter"/>
</dbReference>
<dbReference type="PANTHER" id="PTHR30346">
    <property type="entry name" value="TRANSCRIPTIONAL DUAL REGULATOR HCAR-RELATED"/>
    <property type="match status" value="1"/>
</dbReference>
<name>A0A7W9NFH2_9PSEU</name>
<keyword evidence="3 6" id="KW-0238">DNA-binding</keyword>
<dbReference type="InterPro" id="IPR000847">
    <property type="entry name" value="LysR_HTH_N"/>
</dbReference>
<dbReference type="SUPFAM" id="SSF46785">
    <property type="entry name" value="Winged helix' DNA-binding domain"/>
    <property type="match status" value="1"/>
</dbReference>
<evidence type="ECO:0000256" key="3">
    <source>
        <dbReference type="ARBA" id="ARBA00023125"/>
    </source>
</evidence>
<comment type="similarity">
    <text evidence="1">Belongs to the LysR transcriptional regulatory family.</text>
</comment>
<organism evidence="6 7">
    <name type="scientific">Kutzneria kofuensis</name>
    <dbReference type="NCBI Taxonomy" id="103725"/>
    <lineage>
        <taxon>Bacteria</taxon>
        <taxon>Bacillati</taxon>
        <taxon>Actinomycetota</taxon>
        <taxon>Actinomycetes</taxon>
        <taxon>Pseudonocardiales</taxon>
        <taxon>Pseudonocardiaceae</taxon>
        <taxon>Kutzneria</taxon>
    </lineage>
</organism>
<dbReference type="Pfam" id="PF00126">
    <property type="entry name" value="HTH_1"/>
    <property type="match status" value="1"/>
</dbReference>
<evidence type="ECO:0000313" key="7">
    <source>
        <dbReference type="Proteomes" id="UP000585638"/>
    </source>
</evidence>
<dbReference type="Gene3D" id="1.10.10.10">
    <property type="entry name" value="Winged helix-like DNA-binding domain superfamily/Winged helix DNA-binding domain"/>
    <property type="match status" value="1"/>
</dbReference>
<reference evidence="6 7" key="1">
    <citation type="submission" date="2020-08" db="EMBL/GenBank/DDBJ databases">
        <title>Sequencing the genomes of 1000 actinobacteria strains.</title>
        <authorList>
            <person name="Klenk H.-P."/>
        </authorList>
    </citation>
    <scope>NUCLEOTIDE SEQUENCE [LARGE SCALE GENOMIC DNA]</scope>
    <source>
        <strain evidence="6 7">DSM 43851</strain>
    </source>
</reference>
<evidence type="ECO:0000256" key="2">
    <source>
        <dbReference type="ARBA" id="ARBA00023015"/>
    </source>
</evidence>
<dbReference type="Proteomes" id="UP000585638">
    <property type="component" value="Unassembled WGS sequence"/>
</dbReference>